<keyword evidence="6 8" id="KW-0732">Signal</keyword>
<reference evidence="10 11" key="2">
    <citation type="submission" date="2018-11" db="EMBL/GenBank/DDBJ databases">
        <authorList>
            <consortium name="Pathogen Informatics"/>
        </authorList>
    </citation>
    <scope>NUCLEOTIDE SEQUENCE [LARGE SCALE GENOMIC DNA]</scope>
</reference>
<protein>
    <submittedName>
        <fullName evidence="12">Dickkopf_N domain-containing protein</fullName>
    </submittedName>
</protein>
<keyword evidence="11" id="KW-1185">Reference proteome</keyword>
<dbReference type="Pfam" id="PF04706">
    <property type="entry name" value="Dickkopf_N"/>
    <property type="match status" value="1"/>
</dbReference>
<keyword evidence="4" id="KW-0964">Secreted</keyword>
<comment type="subcellular location">
    <subcellularLocation>
        <location evidence="1">Secreted</location>
    </subcellularLocation>
</comment>
<gene>
    <name evidence="10" type="ORF">SBAD_LOCUS4879</name>
</gene>
<dbReference type="GO" id="GO:0048019">
    <property type="term" value="F:receptor antagonist activity"/>
    <property type="evidence" value="ECO:0007669"/>
    <property type="project" value="TreeGrafter"/>
</dbReference>
<dbReference type="InterPro" id="IPR006796">
    <property type="entry name" value="Dickkopf_N"/>
</dbReference>
<organism evidence="12">
    <name type="scientific">Soboliphyme baturini</name>
    <dbReference type="NCBI Taxonomy" id="241478"/>
    <lineage>
        <taxon>Eukaryota</taxon>
        <taxon>Metazoa</taxon>
        <taxon>Ecdysozoa</taxon>
        <taxon>Nematoda</taxon>
        <taxon>Enoplea</taxon>
        <taxon>Dorylaimia</taxon>
        <taxon>Dioctophymatida</taxon>
        <taxon>Dioctophymatoidea</taxon>
        <taxon>Soboliphymatidae</taxon>
        <taxon>Soboliphyme</taxon>
    </lineage>
</organism>
<dbReference type="OrthoDB" id="4321958at2759"/>
<evidence type="ECO:0000256" key="2">
    <source>
        <dbReference type="ARBA" id="ARBA00010842"/>
    </source>
</evidence>
<keyword evidence="5" id="KW-0879">Wnt signaling pathway</keyword>
<evidence type="ECO:0000256" key="8">
    <source>
        <dbReference type="SAM" id="SignalP"/>
    </source>
</evidence>
<evidence type="ECO:0000256" key="3">
    <source>
        <dbReference type="ARBA" id="ARBA00022473"/>
    </source>
</evidence>
<dbReference type="InterPro" id="IPR039863">
    <property type="entry name" value="DKK1-4"/>
</dbReference>
<feature type="chain" id="PRO_5043140081" evidence="8">
    <location>
        <begin position="27"/>
        <end position="357"/>
    </location>
</feature>
<comment type="similarity">
    <text evidence="2">Belongs to the dickkopf family.</text>
</comment>
<proteinExistence type="inferred from homology"/>
<dbReference type="EMBL" id="UZAM01008608">
    <property type="protein sequence ID" value="VDP05631.1"/>
    <property type="molecule type" value="Genomic_DNA"/>
</dbReference>
<evidence type="ECO:0000256" key="4">
    <source>
        <dbReference type="ARBA" id="ARBA00022525"/>
    </source>
</evidence>
<evidence type="ECO:0000313" key="10">
    <source>
        <dbReference type="EMBL" id="VDP05631.1"/>
    </source>
</evidence>
<dbReference type="WBParaSite" id="SBAD_0000507801-mRNA-1">
    <property type="protein sequence ID" value="SBAD_0000507801-mRNA-1"/>
    <property type="gene ID" value="SBAD_0000507801"/>
</dbReference>
<name>A0A183IMN3_9BILA</name>
<accession>A0A183IMN3</accession>
<dbReference type="GO" id="GO:0090090">
    <property type="term" value="P:negative regulation of canonical Wnt signaling pathway"/>
    <property type="evidence" value="ECO:0007669"/>
    <property type="project" value="TreeGrafter"/>
</dbReference>
<evidence type="ECO:0000313" key="11">
    <source>
        <dbReference type="Proteomes" id="UP000270296"/>
    </source>
</evidence>
<evidence type="ECO:0000259" key="9">
    <source>
        <dbReference type="Pfam" id="PF04706"/>
    </source>
</evidence>
<dbReference type="PANTHER" id="PTHR12113">
    <property type="entry name" value="DICKKOPF3-LIKE 3"/>
    <property type="match status" value="1"/>
</dbReference>
<evidence type="ECO:0000256" key="6">
    <source>
        <dbReference type="ARBA" id="ARBA00022729"/>
    </source>
</evidence>
<keyword evidence="7" id="KW-1015">Disulfide bond</keyword>
<dbReference type="PANTHER" id="PTHR12113:SF31">
    <property type="entry name" value="DICKKOPF N-TERMINAL CYSTEINE-RICH DOMAIN-CONTAINING PROTEIN"/>
    <property type="match status" value="1"/>
</dbReference>
<dbReference type="GO" id="GO:0039706">
    <property type="term" value="F:co-receptor binding"/>
    <property type="evidence" value="ECO:0007669"/>
    <property type="project" value="TreeGrafter"/>
</dbReference>
<dbReference type="Gene3D" id="2.10.80.10">
    <property type="entry name" value="Lipase, subunit A"/>
    <property type="match status" value="1"/>
</dbReference>
<keyword evidence="3" id="KW-0217">Developmental protein</keyword>
<sequence>MRRPGCRIVILWICFAVLLSKRLAMASFWNWLITNPHDVEIDTVAVVHHKILTSTTASSNGKDDSQPSTTPVYLLPISHPRTLQKPPKTYDLPVVNEDHVSPIDFLSPADESQSTDQKLLRHEYIEVICQRDRDCRVGEFCDLHYGVCKRYRSEKQPCRTDGQCATGLDCMFGRCRPNPKPGHKGARCTSVKECLQGLCCARQHGAKVCKPKLKFGQKCFIPDGGLSYWLNEICPCESGLLCGYVELTHNTTGGAVRPLEWSGRNEVQAAFVVVTAAADSLDRPSLNATPTSRWLDATTDLPSGNILRIRGPCDRTRFCAHCTICGVHTAVWIKVKVRANSSLFHVKALSLFVCIND</sequence>
<dbReference type="Proteomes" id="UP000270296">
    <property type="component" value="Unassembled WGS sequence"/>
</dbReference>
<dbReference type="GO" id="GO:0016055">
    <property type="term" value="P:Wnt signaling pathway"/>
    <property type="evidence" value="ECO:0007669"/>
    <property type="project" value="UniProtKB-KW"/>
</dbReference>
<dbReference type="GO" id="GO:0005615">
    <property type="term" value="C:extracellular space"/>
    <property type="evidence" value="ECO:0007669"/>
    <property type="project" value="TreeGrafter"/>
</dbReference>
<evidence type="ECO:0000256" key="1">
    <source>
        <dbReference type="ARBA" id="ARBA00004613"/>
    </source>
</evidence>
<feature type="signal peptide" evidence="8">
    <location>
        <begin position="1"/>
        <end position="26"/>
    </location>
</feature>
<dbReference type="AlphaFoldDB" id="A0A183IMN3"/>
<feature type="domain" description="Dickkopf N-terminal cysteine-rich" evidence="9">
    <location>
        <begin position="129"/>
        <end position="175"/>
    </location>
</feature>
<evidence type="ECO:0000256" key="5">
    <source>
        <dbReference type="ARBA" id="ARBA00022687"/>
    </source>
</evidence>
<evidence type="ECO:0000256" key="7">
    <source>
        <dbReference type="ARBA" id="ARBA00023157"/>
    </source>
</evidence>
<reference evidence="12" key="1">
    <citation type="submission" date="2016-06" db="UniProtKB">
        <authorList>
            <consortium name="WormBaseParasite"/>
        </authorList>
    </citation>
    <scope>IDENTIFICATION</scope>
</reference>
<evidence type="ECO:0000313" key="12">
    <source>
        <dbReference type="WBParaSite" id="SBAD_0000507801-mRNA-1"/>
    </source>
</evidence>